<dbReference type="EMBL" id="JAPFFJ010000006">
    <property type="protein sequence ID" value="KAJ6424771.1"/>
    <property type="molecule type" value="Genomic_DNA"/>
</dbReference>
<name>A0AAD6KJS7_9ROSI</name>
<dbReference type="AlphaFoldDB" id="A0AAD6KJS7"/>
<sequence length="97" mass="10891">MGQCFGTNRVDASSRTGGGNPRVTSNVRLTDQVGREAVNNTSETNSRGASFNNLQKSARAYDPRRIIRSEIVQIEAVDQFTGETEIIFRKKEKEKLW</sequence>
<gene>
    <name evidence="2" type="ORF">OIU84_025526</name>
</gene>
<organism evidence="2 3">
    <name type="scientific">Salix udensis</name>
    <dbReference type="NCBI Taxonomy" id="889485"/>
    <lineage>
        <taxon>Eukaryota</taxon>
        <taxon>Viridiplantae</taxon>
        <taxon>Streptophyta</taxon>
        <taxon>Embryophyta</taxon>
        <taxon>Tracheophyta</taxon>
        <taxon>Spermatophyta</taxon>
        <taxon>Magnoliopsida</taxon>
        <taxon>eudicotyledons</taxon>
        <taxon>Gunneridae</taxon>
        <taxon>Pentapetalae</taxon>
        <taxon>rosids</taxon>
        <taxon>fabids</taxon>
        <taxon>Malpighiales</taxon>
        <taxon>Salicaceae</taxon>
        <taxon>Saliceae</taxon>
        <taxon>Salix</taxon>
    </lineage>
</organism>
<accession>A0AAD6KJS7</accession>
<reference evidence="2 3" key="1">
    <citation type="journal article" date="2023" name="Int. J. Mol. Sci.">
        <title>De Novo Assembly and Annotation of 11 Diverse Shrub Willow (Salix) Genomes Reveals Novel Gene Organization in Sex-Linked Regions.</title>
        <authorList>
            <person name="Hyden B."/>
            <person name="Feng K."/>
            <person name="Yates T.B."/>
            <person name="Jawdy S."/>
            <person name="Cereghino C."/>
            <person name="Smart L.B."/>
            <person name="Muchero W."/>
        </authorList>
    </citation>
    <scope>NUCLEOTIDE SEQUENCE [LARGE SCALE GENOMIC DNA]</scope>
    <source>
        <tissue evidence="2">Shoot tip</tissue>
    </source>
</reference>
<comment type="caution">
    <text evidence="2">The sequence shown here is derived from an EMBL/GenBank/DDBJ whole genome shotgun (WGS) entry which is preliminary data.</text>
</comment>
<proteinExistence type="predicted"/>
<dbReference type="Proteomes" id="UP001162972">
    <property type="component" value="Chromosome 16"/>
</dbReference>
<evidence type="ECO:0000313" key="3">
    <source>
        <dbReference type="Proteomes" id="UP001162972"/>
    </source>
</evidence>
<feature type="region of interest" description="Disordered" evidence="1">
    <location>
        <begin position="1"/>
        <end position="55"/>
    </location>
</feature>
<evidence type="ECO:0000256" key="1">
    <source>
        <dbReference type="SAM" id="MobiDB-lite"/>
    </source>
</evidence>
<protein>
    <submittedName>
        <fullName evidence="2">Uncharacterized protein</fullName>
    </submittedName>
</protein>
<keyword evidence="3" id="KW-1185">Reference proteome</keyword>
<feature type="compositionally biased region" description="Polar residues" evidence="1">
    <location>
        <begin position="38"/>
        <end position="55"/>
    </location>
</feature>
<evidence type="ECO:0000313" key="2">
    <source>
        <dbReference type="EMBL" id="KAJ6424771.1"/>
    </source>
</evidence>